<organism evidence="2 3">
    <name type="scientific">Eggerthia catenaformis OT 569 = DSM 20559</name>
    <dbReference type="NCBI Taxonomy" id="999415"/>
    <lineage>
        <taxon>Bacteria</taxon>
        <taxon>Bacillati</taxon>
        <taxon>Bacillota</taxon>
        <taxon>Erysipelotrichia</taxon>
        <taxon>Erysipelotrichales</taxon>
        <taxon>Coprobacillaceae</taxon>
        <taxon>Eggerthia</taxon>
    </lineage>
</organism>
<dbReference type="Proteomes" id="UP000011758">
    <property type="component" value="Unassembled WGS sequence"/>
</dbReference>
<evidence type="ECO:0000313" key="2">
    <source>
        <dbReference type="EMBL" id="EMD17315.1"/>
    </source>
</evidence>
<feature type="transmembrane region" description="Helical" evidence="1">
    <location>
        <begin position="6"/>
        <end position="25"/>
    </location>
</feature>
<sequence>MDGIVNIIMIAVGLYLLYTSRQLIIKQNLRAFYTKEAIEKINPEYYKEFAYDLGKALIILGSTLFICALLFFLENVIKNKVFFWIIQLLLYTGMFSSFYLIYKANKKYERKSL</sequence>
<proteinExistence type="predicted"/>
<keyword evidence="1" id="KW-0812">Transmembrane</keyword>
<protein>
    <recommendedName>
        <fullName evidence="4">DUF3784 domain-containing protein</fullName>
    </recommendedName>
</protein>
<dbReference type="OrthoDB" id="9887962at2"/>
<gene>
    <name evidence="2" type="ORF">HMPREF9943_00468</name>
</gene>
<keyword evidence="1" id="KW-1133">Transmembrane helix</keyword>
<dbReference type="AlphaFoldDB" id="M2Q336"/>
<feature type="transmembrane region" description="Helical" evidence="1">
    <location>
        <begin position="81"/>
        <end position="102"/>
    </location>
</feature>
<comment type="caution">
    <text evidence="2">The sequence shown here is derived from an EMBL/GenBank/DDBJ whole genome shotgun (WGS) entry which is preliminary data.</text>
</comment>
<dbReference type="STRING" id="999415.HMPREF9943_00468"/>
<evidence type="ECO:0000313" key="3">
    <source>
        <dbReference type="Proteomes" id="UP000011758"/>
    </source>
</evidence>
<accession>M2Q336</accession>
<feature type="transmembrane region" description="Helical" evidence="1">
    <location>
        <begin position="56"/>
        <end position="75"/>
    </location>
</feature>
<dbReference type="RefSeq" id="WP_004801669.1">
    <property type="nucleotide sequence ID" value="NZ_AUGJ01000030.1"/>
</dbReference>
<reference evidence="2 3" key="1">
    <citation type="submission" date="2013-02" db="EMBL/GenBank/DDBJ databases">
        <title>The Genome Sequence of Lactobacillus catenaformis F0143.</title>
        <authorList>
            <consortium name="The Broad Institute Genome Sequencing Platform"/>
            <person name="Earl A."/>
            <person name="Ward D."/>
            <person name="Feldgarden M."/>
            <person name="Gevers D."/>
            <person name="Izard J."/>
            <person name="Blanton J.M."/>
            <person name="Mathney J."/>
            <person name="Dewhirst F.E."/>
            <person name="Young S.K."/>
            <person name="Zeng Q."/>
            <person name="Gargeya S."/>
            <person name="Fitzgerald M."/>
            <person name="Haas B."/>
            <person name="Abouelleil A."/>
            <person name="Alvarado L."/>
            <person name="Arachchi H.M."/>
            <person name="Berlin A."/>
            <person name="Chapman S.B."/>
            <person name="Gearin G."/>
            <person name="Goldberg J."/>
            <person name="Griggs A."/>
            <person name="Gujja S."/>
            <person name="Hansen M."/>
            <person name="Heiman D."/>
            <person name="Howarth C."/>
            <person name="Larimer J."/>
            <person name="Lui A."/>
            <person name="MacDonald P.J.P."/>
            <person name="McCowen C."/>
            <person name="Montmayeur A."/>
            <person name="Murphy C."/>
            <person name="Neiman D."/>
            <person name="Pearson M."/>
            <person name="Priest M."/>
            <person name="Roberts A."/>
            <person name="Saif S."/>
            <person name="Shea T."/>
            <person name="Sisk P."/>
            <person name="Stolte C."/>
            <person name="Sykes S."/>
            <person name="Wortman J."/>
            <person name="Nusbaum C."/>
            <person name="Birren B."/>
        </authorList>
    </citation>
    <scope>NUCLEOTIDE SEQUENCE [LARGE SCALE GENOMIC DNA]</scope>
    <source>
        <strain evidence="2 3">OT 569</strain>
    </source>
</reference>
<name>M2Q336_9FIRM</name>
<dbReference type="eggNOG" id="ENOG5033MWZ">
    <property type="taxonomic scope" value="Bacteria"/>
</dbReference>
<keyword evidence="3" id="KW-1185">Reference proteome</keyword>
<evidence type="ECO:0008006" key="4">
    <source>
        <dbReference type="Google" id="ProtNLM"/>
    </source>
</evidence>
<dbReference type="EMBL" id="AGEJ01000008">
    <property type="protein sequence ID" value="EMD17315.1"/>
    <property type="molecule type" value="Genomic_DNA"/>
</dbReference>
<evidence type="ECO:0000256" key="1">
    <source>
        <dbReference type="SAM" id="Phobius"/>
    </source>
</evidence>
<keyword evidence="1" id="KW-0472">Membrane</keyword>
<dbReference type="BioCyc" id="ECAT999415-HMP:GTTI-478-MONOMER"/>